<proteinExistence type="predicted"/>
<dbReference type="InterPro" id="IPR024079">
    <property type="entry name" value="MetalloPept_cat_dom_sf"/>
</dbReference>
<evidence type="ECO:0000313" key="5">
    <source>
        <dbReference type="Proteomes" id="UP000480178"/>
    </source>
</evidence>
<evidence type="ECO:0000259" key="3">
    <source>
        <dbReference type="PROSITE" id="PS51864"/>
    </source>
</evidence>
<keyword evidence="1" id="KW-0645">Protease</keyword>
<keyword evidence="2" id="KW-0732">Signal</keyword>
<keyword evidence="5" id="KW-1185">Reference proteome</keyword>
<reference evidence="4 5" key="1">
    <citation type="submission" date="2020-01" db="EMBL/GenBank/DDBJ databases">
        <authorList>
            <person name="Kim M.K."/>
        </authorList>
    </citation>
    <scope>NUCLEOTIDE SEQUENCE [LARGE SCALE GENOMIC DNA]</scope>
    <source>
        <strain evidence="4 5">172606-1</strain>
    </source>
</reference>
<dbReference type="SMART" id="SM00235">
    <property type="entry name" value="ZnMc"/>
    <property type="match status" value="1"/>
</dbReference>
<comment type="caution">
    <text evidence="1">Lacks conserved residue(s) required for the propagation of feature annotation.</text>
</comment>
<dbReference type="KEGG" id="rhoz:GXP67_06950"/>
<feature type="signal peptide" evidence="2">
    <location>
        <begin position="1"/>
        <end position="19"/>
    </location>
</feature>
<dbReference type="CDD" id="cd04280">
    <property type="entry name" value="ZnMc_astacin_like"/>
    <property type="match status" value="1"/>
</dbReference>
<evidence type="ECO:0000256" key="1">
    <source>
        <dbReference type="PROSITE-ProRule" id="PRU01211"/>
    </source>
</evidence>
<dbReference type="GO" id="GO:0006508">
    <property type="term" value="P:proteolysis"/>
    <property type="evidence" value="ECO:0007669"/>
    <property type="project" value="UniProtKB-KW"/>
</dbReference>
<evidence type="ECO:0000313" key="4">
    <source>
        <dbReference type="EMBL" id="QHT66415.1"/>
    </source>
</evidence>
<dbReference type="PROSITE" id="PS51257">
    <property type="entry name" value="PROKAR_LIPOPROTEIN"/>
    <property type="match status" value="1"/>
</dbReference>
<dbReference type="InterPro" id="IPR034035">
    <property type="entry name" value="Astacin-like_dom"/>
</dbReference>
<keyword evidence="1" id="KW-0862">Zinc</keyword>
<dbReference type="Gene3D" id="3.40.390.10">
    <property type="entry name" value="Collagenase (Catalytic Domain)"/>
    <property type="match status" value="1"/>
</dbReference>
<keyword evidence="1" id="KW-0378">Hydrolase</keyword>
<evidence type="ECO:0000256" key="2">
    <source>
        <dbReference type="SAM" id="SignalP"/>
    </source>
</evidence>
<feature type="binding site" evidence="1">
    <location>
        <position position="191"/>
    </location>
    <ligand>
        <name>Zn(2+)</name>
        <dbReference type="ChEBI" id="CHEBI:29105"/>
        <note>catalytic</note>
    </ligand>
</feature>
<dbReference type="InterPro" id="IPR006026">
    <property type="entry name" value="Peptidase_Metallo"/>
</dbReference>
<dbReference type="RefSeq" id="WP_162442470.1">
    <property type="nucleotide sequence ID" value="NZ_CP048222.1"/>
</dbReference>
<protein>
    <submittedName>
        <fullName evidence="4">Peptidase M12</fullName>
    </submittedName>
</protein>
<dbReference type="PANTHER" id="PTHR10127">
    <property type="entry name" value="DISCOIDIN, CUB, EGF, LAMININ , AND ZINC METALLOPROTEASE DOMAIN CONTAINING"/>
    <property type="match status" value="1"/>
</dbReference>
<dbReference type="PRINTS" id="PR00480">
    <property type="entry name" value="ASTACIN"/>
</dbReference>
<dbReference type="InterPro" id="IPR001506">
    <property type="entry name" value="Peptidase_M12A"/>
</dbReference>
<comment type="cofactor">
    <cofactor evidence="1">
        <name>Zn(2+)</name>
        <dbReference type="ChEBI" id="CHEBI:29105"/>
    </cofactor>
    <text evidence="1">Binds 1 zinc ion per subunit.</text>
</comment>
<accession>A0A6C0GEK7</accession>
<dbReference type="GO" id="GO:0008270">
    <property type="term" value="F:zinc ion binding"/>
    <property type="evidence" value="ECO:0007669"/>
    <property type="project" value="UniProtKB-UniRule"/>
</dbReference>
<feature type="active site" evidence="1">
    <location>
        <position position="188"/>
    </location>
</feature>
<dbReference type="EMBL" id="CP048222">
    <property type="protein sequence ID" value="QHT66415.1"/>
    <property type="molecule type" value="Genomic_DNA"/>
</dbReference>
<organism evidence="4 5">
    <name type="scientific">Rhodocytophaga rosea</name>
    <dbReference type="NCBI Taxonomy" id="2704465"/>
    <lineage>
        <taxon>Bacteria</taxon>
        <taxon>Pseudomonadati</taxon>
        <taxon>Bacteroidota</taxon>
        <taxon>Cytophagia</taxon>
        <taxon>Cytophagales</taxon>
        <taxon>Rhodocytophagaceae</taxon>
        <taxon>Rhodocytophaga</taxon>
    </lineage>
</organism>
<dbReference type="SUPFAM" id="SSF55486">
    <property type="entry name" value="Metalloproteases ('zincins'), catalytic domain"/>
    <property type="match status" value="1"/>
</dbReference>
<sequence>MRAKFLPSLIWLFAATAFLYSCQKEDILLTPAATQPETFQVEEAFSGETGKIEEGILFGTPISYSKIGNQMVFQGDILLTQEQLSVNETPGAANGRTQGTGRSLQEYRWSNKIVYYTIDPDLPNQQRVKDAITHWQANSPIKFVLRTTQPDFVTFTTGSGCSSYVGKLGGEQYVFLALSCTTGNVIHEIGHTVGLWHEQTRVDRGKYIKILWNNISEGYEQNFSTYTELGSDGFDHGTLDFGSIMMYPSNAFSMNGKPTITKLDGSTFTAQRNALSAGDIAIIKVMYPVPVTTSTDLWNQYKAYIANKTIKGTGTGKKAEDNLKKFISMLDNARKQLDKKNTTAACAQLTNAQKHIHTGGKLKPDHFITGTNAGKVYELINQVKKKIGCK</sequence>
<dbReference type="GO" id="GO:0004222">
    <property type="term" value="F:metalloendopeptidase activity"/>
    <property type="evidence" value="ECO:0007669"/>
    <property type="project" value="UniProtKB-UniRule"/>
</dbReference>
<feature type="chain" id="PRO_5025418184" evidence="2">
    <location>
        <begin position="20"/>
        <end position="390"/>
    </location>
</feature>
<dbReference type="Proteomes" id="UP000480178">
    <property type="component" value="Chromosome"/>
</dbReference>
<feature type="binding site" evidence="1">
    <location>
        <position position="197"/>
    </location>
    <ligand>
        <name>Zn(2+)</name>
        <dbReference type="ChEBI" id="CHEBI:29105"/>
        <note>catalytic</note>
    </ligand>
</feature>
<keyword evidence="1" id="KW-0482">Metalloprotease</keyword>
<feature type="binding site" evidence="1">
    <location>
        <position position="187"/>
    </location>
    <ligand>
        <name>Zn(2+)</name>
        <dbReference type="ChEBI" id="CHEBI:29105"/>
        <note>catalytic</note>
    </ligand>
</feature>
<keyword evidence="1" id="KW-0479">Metal-binding</keyword>
<feature type="domain" description="Peptidase M12A" evidence="3">
    <location>
        <begin position="98"/>
        <end position="290"/>
    </location>
</feature>
<dbReference type="Pfam" id="PF01400">
    <property type="entry name" value="Astacin"/>
    <property type="match status" value="1"/>
</dbReference>
<dbReference type="AlphaFoldDB" id="A0A6C0GEK7"/>
<dbReference type="PANTHER" id="PTHR10127:SF850">
    <property type="entry name" value="METALLOENDOPEPTIDASE"/>
    <property type="match status" value="1"/>
</dbReference>
<gene>
    <name evidence="4" type="ORF">GXP67_06950</name>
</gene>
<dbReference type="PROSITE" id="PS51864">
    <property type="entry name" value="ASTACIN"/>
    <property type="match status" value="1"/>
</dbReference>
<name>A0A6C0GEK7_9BACT</name>